<keyword evidence="3" id="KW-1185">Reference proteome</keyword>
<accession>A0A1V8SBR9</accession>
<protein>
    <submittedName>
        <fullName evidence="2">Uncharacterized protein</fullName>
    </submittedName>
</protein>
<evidence type="ECO:0000313" key="3">
    <source>
        <dbReference type="Proteomes" id="UP000192596"/>
    </source>
</evidence>
<dbReference type="InParanoid" id="A0A1V8SBR9"/>
<comment type="caution">
    <text evidence="2">The sequence shown here is derived from an EMBL/GenBank/DDBJ whole genome shotgun (WGS) entry which is preliminary data.</text>
</comment>
<evidence type="ECO:0000313" key="2">
    <source>
        <dbReference type="EMBL" id="OQN96261.1"/>
    </source>
</evidence>
<keyword evidence="1" id="KW-0732">Signal</keyword>
<name>A0A1V8SBR9_9PEZI</name>
<proteinExistence type="predicted"/>
<feature type="signal peptide" evidence="1">
    <location>
        <begin position="1"/>
        <end position="17"/>
    </location>
</feature>
<dbReference type="EMBL" id="NAJO01000069">
    <property type="protein sequence ID" value="OQN96261.1"/>
    <property type="molecule type" value="Genomic_DNA"/>
</dbReference>
<dbReference type="Proteomes" id="UP000192596">
    <property type="component" value="Unassembled WGS sequence"/>
</dbReference>
<evidence type="ECO:0000256" key="1">
    <source>
        <dbReference type="SAM" id="SignalP"/>
    </source>
</evidence>
<gene>
    <name evidence="2" type="ORF">B0A48_17823</name>
</gene>
<feature type="chain" id="PRO_5011963594" evidence="1">
    <location>
        <begin position="18"/>
        <end position="432"/>
    </location>
</feature>
<reference evidence="3" key="1">
    <citation type="submission" date="2017-03" db="EMBL/GenBank/DDBJ databases">
        <title>Genomes of endolithic fungi from Antarctica.</title>
        <authorList>
            <person name="Coleine C."/>
            <person name="Masonjones S."/>
            <person name="Stajich J.E."/>
        </authorList>
    </citation>
    <scope>NUCLEOTIDE SEQUENCE [LARGE SCALE GENOMIC DNA]</scope>
    <source>
        <strain evidence="3">CCFEE 5527</strain>
    </source>
</reference>
<organism evidence="2 3">
    <name type="scientific">Cryoendolithus antarcticus</name>
    <dbReference type="NCBI Taxonomy" id="1507870"/>
    <lineage>
        <taxon>Eukaryota</taxon>
        <taxon>Fungi</taxon>
        <taxon>Dikarya</taxon>
        <taxon>Ascomycota</taxon>
        <taxon>Pezizomycotina</taxon>
        <taxon>Dothideomycetes</taxon>
        <taxon>Dothideomycetidae</taxon>
        <taxon>Cladosporiales</taxon>
        <taxon>Cladosporiaceae</taxon>
        <taxon>Cryoendolithus</taxon>
    </lineage>
</organism>
<dbReference type="AlphaFoldDB" id="A0A1V8SBR9"/>
<sequence length="432" mass="46722">MKVFITASALLAASAHAAPLYLPKHNEIKDGKPKDLEERQLIEPVVGLGLGAAAITTVGLTASLLDKRDTPASISTSTEIQESKPKDLGTRQLIESVVGLGVGGAIITAAGLTVGLLDKKDIIEAGRQRRHLANPAPVITTSNIEPKSTNVTLIRYADMSNSHRHPSTGEAQDVCRATWIFHKKKCDKLYPIGQPGWLELDRDHNVASQSGLPVASKCWTLVYQGQTKFCESTSDALYGGNTKNVTSIPHDTVNVPSTTSVKKTGRKARSLRPRHKYPQTYDEQQWCHWGLDWGAFGGDCRIQETIGVPMAYAVDAKGRLVEESHRPAYGTCFAQRNEGYHHYCADLIKHYGSAGAQSGGVQIGKIDLKHGGRPQIQTGMTPSANGTYFASITPTGPGLRSNRPVTVKDGELFTTGNATVVPGRNVWIEPTR</sequence>